<dbReference type="AlphaFoldDB" id="A0A401UJP2"/>
<dbReference type="OrthoDB" id="5573484at2"/>
<reference evidence="2 3" key="1">
    <citation type="submission" date="2018-11" db="EMBL/GenBank/DDBJ databases">
        <title>Genome sequencing and assembly of Clostridium tagluense strain A121.</title>
        <authorList>
            <person name="Murakami T."/>
            <person name="Segawa T."/>
            <person name="Shcherbakova V.A."/>
            <person name="Mori H."/>
            <person name="Yoshimura Y."/>
        </authorList>
    </citation>
    <scope>NUCLEOTIDE SEQUENCE [LARGE SCALE GENOMIC DNA]</scope>
    <source>
        <strain evidence="2 3">A121</strain>
    </source>
</reference>
<name>A0A401UJP2_9CLOT</name>
<evidence type="ECO:0000313" key="2">
    <source>
        <dbReference type="EMBL" id="GCD09725.1"/>
    </source>
</evidence>
<dbReference type="Pfam" id="PF23019">
    <property type="entry name" value="DUF7033"/>
    <property type="match status" value="1"/>
</dbReference>
<comment type="caution">
    <text evidence="2">The sequence shown here is derived from an EMBL/GenBank/DDBJ whole genome shotgun (WGS) entry which is preliminary data.</text>
</comment>
<evidence type="ECO:0000259" key="1">
    <source>
        <dbReference type="Pfam" id="PF23019"/>
    </source>
</evidence>
<dbReference type="CDD" id="cd10931">
    <property type="entry name" value="CE4_u7"/>
    <property type="match status" value="1"/>
</dbReference>
<dbReference type="EMBL" id="BHYK01000006">
    <property type="protein sequence ID" value="GCD09725.1"/>
    <property type="molecule type" value="Genomic_DNA"/>
</dbReference>
<accession>A0A401UJP2</accession>
<gene>
    <name evidence="2" type="ORF">Ctaglu_13480</name>
</gene>
<dbReference type="Proteomes" id="UP000287872">
    <property type="component" value="Unassembled WGS sequence"/>
</dbReference>
<proteinExistence type="predicted"/>
<sequence>MIYIYNSNNRYQKQIEYTFMTIFYQLGLAYITIRDICKCELKPQDILLLYTDDTDIDQYINNCKNTINIKQSVLLFGENYLKTNSIPNVIKIINGDEHSISIFSSNIDLYVNKDLKERRIIETNIDIISDIFFMLTRYEEVVNTKAYENERFNRFPASDSLAFKNDFLDRPIVNEHIDLLWSWIDSFNLGYKRKNWWGDKDIVACLTHDVDSIQKYKKFKNIIRPTASLIIKHKKPLKAIDNFVNYFKGYKKDPFYTFDYIINLEKYYDFKSSFYFMSGGNSEVDNFYNIKDTKVIKLIEQVENEGFEAGYHCSFNSYNNFEMLMEEKEKLDNIFNIKSYGCRQHFLRFKAPYTWRNQEKAGLLYDTTLSFADAEGFRCGTCFPFKPYDLLENRILDIWEIPLVVMEGSLQNPNYRAYTSVKGLEETKKLIDVVKKHKGVFTMLYHNSTFDPYEPTCEGWKETYEETIKYLYNSNCIGKSGKEIIEIITK</sequence>
<evidence type="ECO:0000313" key="3">
    <source>
        <dbReference type="Proteomes" id="UP000287872"/>
    </source>
</evidence>
<dbReference type="Gene3D" id="3.20.20.370">
    <property type="entry name" value="Glycoside hydrolase/deacetylase"/>
    <property type="match status" value="1"/>
</dbReference>
<dbReference type="RefSeq" id="WP_124999418.1">
    <property type="nucleotide sequence ID" value="NZ_BHYK01000006.1"/>
</dbReference>
<dbReference type="InterPro" id="IPR054297">
    <property type="entry name" value="DUF7033"/>
</dbReference>
<protein>
    <recommendedName>
        <fullName evidence="1">DUF7033 domain-containing protein</fullName>
    </recommendedName>
</protein>
<feature type="domain" description="DUF7033" evidence="1">
    <location>
        <begin position="124"/>
        <end position="217"/>
    </location>
</feature>
<keyword evidence="3" id="KW-1185">Reference proteome</keyword>
<organism evidence="2 3">
    <name type="scientific">Clostridium tagluense</name>
    <dbReference type="NCBI Taxonomy" id="360422"/>
    <lineage>
        <taxon>Bacteria</taxon>
        <taxon>Bacillati</taxon>
        <taxon>Bacillota</taxon>
        <taxon>Clostridia</taxon>
        <taxon>Eubacteriales</taxon>
        <taxon>Clostridiaceae</taxon>
        <taxon>Clostridium</taxon>
    </lineage>
</organism>